<dbReference type="InterPro" id="IPR025110">
    <property type="entry name" value="AMP-bd_C"/>
</dbReference>
<evidence type="ECO:0000256" key="12">
    <source>
        <dbReference type="ARBA" id="ARBA00023140"/>
    </source>
</evidence>
<feature type="domain" description="AMP-binding enzyme C-terminal" evidence="17">
    <location>
        <begin position="446"/>
        <end position="522"/>
    </location>
</feature>
<comment type="cofactor">
    <cofactor evidence="1">
        <name>Mg(2+)</name>
        <dbReference type="ChEBI" id="CHEBI:18420"/>
    </cofactor>
</comment>
<comment type="subcellular location">
    <subcellularLocation>
        <location evidence="2">Peroxisome</location>
    </subcellularLocation>
</comment>
<evidence type="ECO:0000256" key="13">
    <source>
        <dbReference type="ARBA" id="ARBA00023223"/>
    </source>
</evidence>
<dbReference type="Gene3D" id="3.30.300.30">
    <property type="match status" value="1"/>
</dbReference>
<keyword evidence="8" id="KW-0067">ATP-binding</keyword>
<dbReference type="GO" id="GO:0005777">
    <property type="term" value="C:peroxisome"/>
    <property type="evidence" value="ECO:0007669"/>
    <property type="project" value="UniProtKB-SubCell"/>
</dbReference>
<evidence type="ECO:0000256" key="4">
    <source>
        <dbReference type="ARBA" id="ARBA00012532"/>
    </source>
</evidence>
<keyword evidence="19" id="KW-1185">Reference proteome</keyword>
<evidence type="ECO:0000256" key="6">
    <source>
        <dbReference type="ARBA" id="ARBA00022723"/>
    </source>
</evidence>
<dbReference type="GO" id="GO:0046872">
    <property type="term" value="F:metal ion binding"/>
    <property type="evidence" value="ECO:0007669"/>
    <property type="project" value="UniProtKB-KW"/>
</dbReference>
<dbReference type="Proteomes" id="UP001353858">
    <property type="component" value="Unassembled WGS sequence"/>
</dbReference>
<dbReference type="GO" id="GO:0016405">
    <property type="term" value="F:CoA-ligase activity"/>
    <property type="evidence" value="ECO:0007669"/>
    <property type="project" value="TreeGrafter"/>
</dbReference>
<dbReference type="GO" id="GO:0047077">
    <property type="term" value="F:Photinus-luciferin 4-monooxygenase (ATP-hydrolyzing) activity"/>
    <property type="evidence" value="ECO:0007669"/>
    <property type="project" value="UniProtKB-EC"/>
</dbReference>
<keyword evidence="14" id="KW-0599">Photoprotein</keyword>
<dbReference type="GO" id="GO:0005524">
    <property type="term" value="F:ATP binding"/>
    <property type="evidence" value="ECO:0007669"/>
    <property type="project" value="UniProtKB-KW"/>
</dbReference>
<dbReference type="Gene3D" id="2.30.38.10">
    <property type="entry name" value="Luciferase, Domain 3"/>
    <property type="match status" value="1"/>
</dbReference>
<dbReference type="PANTHER" id="PTHR24096">
    <property type="entry name" value="LONG-CHAIN-FATTY-ACID--COA LIGASE"/>
    <property type="match status" value="1"/>
</dbReference>
<dbReference type="InterPro" id="IPR000873">
    <property type="entry name" value="AMP-dep_synth/lig_dom"/>
</dbReference>
<evidence type="ECO:0000256" key="8">
    <source>
        <dbReference type="ARBA" id="ARBA00022840"/>
    </source>
</evidence>
<dbReference type="Pfam" id="PF00501">
    <property type="entry name" value="AMP-binding"/>
    <property type="match status" value="1"/>
</dbReference>
<evidence type="ECO:0000313" key="18">
    <source>
        <dbReference type="EMBL" id="KAK4884444.1"/>
    </source>
</evidence>
<keyword evidence="9" id="KW-0460">Magnesium</keyword>
<evidence type="ECO:0000259" key="16">
    <source>
        <dbReference type="Pfam" id="PF00501"/>
    </source>
</evidence>
<evidence type="ECO:0000256" key="7">
    <source>
        <dbReference type="ARBA" id="ARBA00022741"/>
    </source>
</evidence>
<dbReference type="InterPro" id="IPR020845">
    <property type="entry name" value="AMP-binding_CS"/>
</dbReference>
<evidence type="ECO:0000313" key="19">
    <source>
        <dbReference type="Proteomes" id="UP001353858"/>
    </source>
</evidence>
<dbReference type="EMBL" id="JARPUR010000001">
    <property type="protein sequence ID" value="KAK4884444.1"/>
    <property type="molecule type" value="Genomic_DNA"/>
</dbReference>
<feature type="domain" description="AMP-dependent synthetase/ligase" evidence="16">
    <location>
        <begin position="41"/>
        <end position="394"/>
    </location>
</feature>
<keyword evidence="13" id="KW-0455">Luminescence</keyword>
<reference evidence="19" key="1">
    <citation type="submission" date="2023-01" db="EMBL/GenBank/DDBJ databases">
        <title>Key to firefly adult light organ development and bioluminescence: homeobox transcription factors regulate luciferase expression and transportation to peroxisome.</title>
        <authorList>
            <person name="Fu X."/>
        </authorList>
    </citation>
    <scope>NUCLEOTIDE SEQUENCE [LARGE SCALE GENOMIC DNA]</scope>
</reference>
<keyword evidence="10" id="KW-0560">Oxidoreductase</keyword>
<dbReference type="FunFam" id="3.30.300.30:FF:000007">
    <property type="entry name" value="4-coumarate--CoA ligase 2"/>
    <property type="match status" value="1"/>
</dbReference>
<evidence type="ECO:0000256" key="15">
    <source>
        <dbReference type="ARBA" id="ARBA00048497"/>
    </source>
</evidence>
<evidence type="ECO:0000259" key="17">
    <source>
        <dbReference type="Pfam" id="PF13193"/>
    </source>
</evidence>
<evidence type="ECO:0000256" key="2">
    <source>
        <dbReference type="ARBA" id="ARBA00004275"/>
    </source>
</evidence>
<evidence type="ECO:0000256" key="5">
    <source>
        <dbReference type="ARBA" id="ARBA00019043"/>
    </source>
</evidence>
<evidence type="ECO:0000256" key="1">
    <source>
        <dbReference type="ARBA" id="ARBA00001946"/>
    </source>
</evidence>
<name>A0AAN7SKS2_9COLE</name>
<dbReference type="AlphaFoldDB" id="A0AAN7SKS2"/>
<keyword evidence="12" id="KW-0576">Peroxisome</keyword>
<dbReference type="PANTHER" id="PTHR24096:SF423">
    <property type="entry name" value="GM05240P"/>
    <property type="match status" value="1"/>
</dbReference>
<proteinExistence type="inferred from homology"/>
<comment type="caution">
    <text evidence="18">The sequence shown here is derived from an EMBL/GenBank/DDBJ whole genome shotgun (WGS) entry which is preliminary data.</text>
</comment>
<dbReference type="SUPFAM" id="SSF56801">
    <property type="entry name" value="Acetyl-CoA synthetase-like"/>
    <property type="match status" value="1"/>
</dbReference>
<evidence type="ECO:0000256" key="10">
    <source>
        <dbReference type="ARBA" id="ARBA00023002"/>
    </source>
</evidence>
<comment type="catalytic activity">
    <reaction evidence="15">
        <text>firefly D-luciferin + ATP + O2 = firefly oxyluciferin + hnu + AMP + CO2 + diphosphate</text>
        <dbReference type="Rhea" id="RHEA:10732"/>
        <dbReference type="ChEBI" id="CHEBI:15379"/>
        <dbReference type="ChEBI" id="CHEBI:16526"/>
        <dbReference type="ChEBI" id="CHEBI:16792"/>
        <dbReference type="ChEBI" id="CHEBI:30212"/>
        <dbReference type="ChEBI" id="CHEBI:30616"/>
        <dbReference type="ChEBI" id="CHEBI:33019"/>
        <dbReference type="ChEBI" id="CHEBI:58038"/>
        <dbReference type="ChEBI" id="CHEBI:456215"/>
        <dbReference type="EC" id="1.13.12.7"/>
    </reaction>
</comment>
<dbReference type="GO" id="GO:0008218">
    <property type="term" value="P:bioluminescence"/>
    <property type="evidence" value="ECO:0007669"/>
    <property type="project" value="UniProtKB-KW"/>
</dbReference>
<evidence type="ECO:0000256" key="3">
    <source>
        <dbReference type="ARBA" id="ARBA00006432"/>
    </source>
</evidence>
<comment type="similarity">
    <text evidence="3">Belongs to the ATP-dependent AMP-binding enzyme family.</text>
</comment>
<protein>
    <recommendedName>
        <fullName evidence="5">Luciferin 4-monooxygenase</fullName>
        <ecNumber evidence="4">1.13.12.7</ecNumber>
    </recommendedName>
</protein>
<dbReference type="Gene3D" id="3.40.50.980">
    <property type="match status" value="2"/>
</dbReference>
<dbReference type="InterPro" id="IPR045851">
    <property type="entry name" value="AMP-bd_C_sf"/>
</dbReference>
<organism evidence="18 19">
    <name type="scientific">Aquatica leii</name>
    <dbReference type="NCBI Taxonomy" id="1421715"/>
    <lineage>
        <taxon>Eukaryota</taxon>
        <taxon>Metazoa</taxon>
        <taxon>Ecdysozoa</taxon>
        <taxon>Arthropoda</taxon>
        <taxon>Hexapoda</taxon>
        <taxon>Insecta</taxon>
        <taxon>Pterygota</taxon>
        <taxon>Neoptera</taxon>
        <taxon>Endopterygota</taxon>
        <taxon>Coleoptera</taxon>
        <taxon>Polyphaga</taxon>
        <taxon>Elateriformia</taxon>
        <taxon>Elateroidea</taxon>
        <taxon>Lampyridae</taxon>
        <taxon>Luciolinae</taxon>
        <taxon>Aquatica</taxon>
    </lineage>
</organism>
<dbReference type="Pfam" id="PF13193">
    <property type="entry name" value="AMP-binding_C"/>
    <property type="match status" value="1"/>
</dbReference>
<evidence type="ECO:0000256" key="9">
    <source>
        <dbReference type="ARBA" id="ARBA00022842"/>
    </source>
</evidence>
<accession>A0AAN7SKS2</accession>
<evidence type="ECO:0000256" key="11">
    <source>
        <dbReference type="ARBA" id="ARBA00023033"/>
    </source>
</evidence>
<sequence>MALLENYIVCGPKDNSDLPKKSMGMYFFECLKKRNYHDVVYKDAVSGKTYSAGRLLEDSIKLVSVFKTLHIKKDDVVCIISENNIHYFVIILAGLYMGVIINPLNPMYTQGEFQHVFELTKPKLIICSDTVLPVLQKVNTVCPPFQIMLLNSSTNRDYRLSNMEELIQETCINTSSFKPLELDYSSQLGLILLSSGTTGLPKGVAYTHKNIRTLARTIKCLFLDAKSDWIIQFVPCFHVYGIMHYVGAIITQTKIVIMPQFKTDVFLKCIEQHRVETIYGVPQVLGFLAHTDLLSIYDLSSIKYIFTGSANTPRNVIVLLMQRLNGVKVLQLYGLTESSGVCIYQKPLNAKLSSIGTLVLDTYAKVSCLATRQPLSAYAVGELCFKGDCIMKGYINNDKATNEAIDSDGYLYSGDLGYYDEDKCFYIVDRIKDIIKYKGFQVSPAELENVILKHPCVKDCGVVSLSDEKAGELPLAFVVLHEGKSVSENEIVDYVAERISVQKRLYGGVRFLEKIPRNSIGKIQRSELRKLLKSFIQ</sequence>
<keyword evidence="6" id="KW-0479">Metal-binding</keyword>
<evidence type="ECO:0000256" key="14">
    <source>
        <dbReference type="ARBA" id="ARBA00023262"/>
    </source>
</evidence>
<keyword evidence="11" id="KW-0503">Monooxygenase</keyword>
<gene>
    <name evidence="18" type="ORF">RN001_000715</name>
</gene>
<dbReference type="PROSITE" id="PS00455">
    <property type="entry name" value="AMP_BINDING"/>
    <property type="match status" value="1"/>
</dbReference>
<keyword evidence="7" id="KW-0547">Nucleotide-binding</keyword>
<dbReference type="EC" id="1.13.12.7" evidence="4"/>